<comment type="catalytic activity">
    <reaction evidence="3">
        <text>adenosylcob(III)inamide + GTP = adenosylcob(III)inamide phosphate + GDP + H(+)</text>
        <dbReference type="Rhea" id="RHEA:15765"/>
        <dbReference type="ChEBI" id="CHEBI:2480"/>
        <dbReference type="ChEBI" id="CHEBI:15378"/>
        <dbReference type="ChEBI" id="CHEBI:37565"/>
        <dbReference type="ChEBI" id="CHEBI:58189"/>
        <dbReference type="ChEBI" id="CHEBI:58502"/>
        <dbReference type="EC" id="2.7.1.156"/>
    </reaction>
</comment>
<gene>
    <name evidence="18" type="ORF">JK635_11785</name>
</gene>
<comment type="pathway">
    <text evidence="6">Cofactor biosynthesis; adenosylcobalamin biosynthesis; adenosylcobalamin from cob(II)yrinate a,c-diamide: step 5/7.</text>
</comment>
<evidence type="ECO:0000256" key="3">
    <source>
        <dbReference type="ARBA" id="ARBA00001522"/>
    </source>
</evidence>
<keyword evidence="10" id="KW-0169">Cobalamin biosynthesis</keyword>
<dbReference type="SUPFAM" id="SSF52540">
    <property type="entry name" value="P-loop containing nucleoside triphosphate hydrolases"/>
    <property type="match status" value="1"/>
</dbReference>
<proteinExistence type="inferred from homology"/>
<comment type="similarity">
    <text evidence="7">Belongs to the CobU/CobP family.</text>
</comment>
<evidence type="ECO:0000256" key="17">
    <source>
        <dbReference type="ARBA" id="ARBA00030571"/>
    </source>
</evidence>
<evidence type="ECO:0000256" key="9">
    <source>
        <dbReference type="ARBA" id="ARBA00012523"/>
    </source>
</evidence>
<dbReference type="PANTHER" id="PTHR34848:SF1">
    <property type="entry name" value="BIFUNCTIONAL ADENOSYLCOBALAMIN BIOSYNTHESIS PROTEIN COBU"/>
    <property type="match status" value="1"/>
</dbReference>
<dbReference type="Pfam" id="PF02283">
    <property type="entry name" value="CobU"/>
    <property type="match status" value="1"/>
</dbReference>
<dbReference type="PANTHER" id="PTHR34848">
    <property type="match status" value="1"/>
</dbReference>
<evidence type="ECO:0000256" key="10">
    <source>
        <dbReference type="ARBA" id="ARBA00022573"/>
    </source>
</evidence>
<comment type="function">
    <text evidence="4">Catalyzes ATP-dependent phosphorylation of adenosylcobinamide and addition of GMP to adenosylcobinamide phosphate.</text>
</comment>
<comment type="catalytic activity">
    <reaction evidence="2">
        <text>adenosylcob(III)inamide phosphate + GTP + H(+) = adenosylcob(III)inamide-GDP + diphosphate</text>
        <dbReference type="Rhea" id="RHEA:22712"/>
        <dbReference type="ChEBI" id="CHEBI:15378"/>
        <dbReference type="ChEBI" id="CHEBI:33019"/>
        <dbReference type="ChEBI" id="CHEBI:37565"/>
        <dbReference type="ChEBI" id="CHEBI:58502"/>
        <dbReference type="ChEBI" id="CHEBI:60487"/>
        <dbReference type="EC" id="2.7.7.62"/>
    </reaction>
</comment>
<sequence>MNFLFPDTSLIFITGGVRSGKSSFAERLAEKVAVETGGQLTYLATGIATDPEMAARITKHQRDRETAELPWKTLEQAIHIGDVASSVNDHDIILLDCVTTLLNNELFYKNQAWDAAFLATVKDRIVSGICAIKNRAKAMIVVSNEVLYEPYSANELVFTYGHLLGQIHQQLVQLADQAYLIEAGVPLIMKSAVRQ</sequence>
<keyword evidence="14" id="KW-0067">ATP-binding</keyword>
<reference evidence="18 19" key="1">
    <citation type="submission" date="2021-01" db="EMBL/GenBank/DDBJ databases">
        <title>Genome public.</title>
        <authorList>
            <person name="Liu C."/>
            <person name="Sun Q."/>
        </authorList>
    </citation>
    <scope>NUCLEOTIDE SEQUENCE [LARGE SCALE GENOMIC DNA]</scope>
    <source>
        <strain evidence="18 19">YIM B02564</strain>
    </source>
</reference>
<dbReference type="GO" id="GO:0016301">
    <property type="term" value="F:kinase activity"/>
    <property type="evidence" value="ECO:0007669"/>
    <property type="project" value="UniProtKB-KW"/>
</dbReference>
<accession>A0ABS1TNN7</accession>
<evidence type="ECO:0000256" key="6">
    <source>
        <dbReference type="ARBA" id="ARBA00005159"/>
    </source>
</evidence>
<evidence type="ECO:0000256" key="11">
    <source>
        <dbReference type="ARBA" id="ARBA00022679"/>
    </source>
</evidence>
<name>A0ABS1TNN7_9BACI</name>
<evidence type="ECO:0000256" key="4">
    <source>
        <dbReference type="ARBA" id="ARBA00003889"/>
    </source>
</evidence>
<evidence type="ECO:0000256" key="12">
    <source>
        <dbReference type="ARBA" id="ARBA00022741"/>
    </source>
</evidence>
<keyword evidence="12" id="KW-0547">Nucleotide-binding</keyword>
<dbReference type="InterPro" id="IPR027417">
    <property type="entry name" value="P-loop_NTPase"/>
</dbReference>
<dbReference type="EMBL" id="JAESWB010000168">
    <property type="protein sequence ID" value="MBL4952892.1"/>
    <property type="molecule type" value="Genomic_DNA"/>
</dbReference>
<evidence type="ECO:0000256" key="14">
    <source>
        <dbReference type="ARBA" id="ARBA00022840"/>
    </source>
</evidence>
<evidence type="ECO:0000256" key="16">
    <source>
        <dbReference type="ARBA" id="ARBA00029570"/>
    </source>
</evidence>
<keyword evidence="15" id="KW-0342">GTP-binding</keyword>
<dbReference type="Gene3D" id="3.40.50.300">
    <property type="entry name" value="P-loop containing nucleotide triphosphate hydrolases"/>
    <property type="match status" value="1"/>
</dbReference>
<evidence type="ECO:0000256" key="5">
    <source>
        <dbReference type="ARBA" id="ARBA00004692"/>
    </source>
</evidence>
<dbReference type="InterPro" id="IPR003203">
    <property type="entry name" value="CobU/CobP"/>
</dbReference>
<evidence type="ECO:0000313" key="18">
    <source>
        <dbReference type="EMBL" id="MBL4952892.1"/>
    </source>
</evidence>
<comment type="caution">
    <text evidence="18">The sequence shown here is derived from an EMBL/GenBank/DDBJ whole genome shotgun (WGS) entry which is preliminary data.</text>
</comment>
<comment type="catalytic activity">
    <reaction evidence="1">
        <text>adenosylcob(III)inamide + ATP = adenosylcob(III)inamide phosphate + ADP + H(+)</text>
        <dbReference type="Rhea" id="RHEA:15769"/>
        <dbReference type="ChEBI" id="CHEBI:2480"/>
        <dbReference type="ChEBI" id="CHEBI:15378"/>
        <dbReference type="ChEBI" id="CHEBI:30616"/>
        <dbReference type="ChEBI" id="CHEBI:58502"/>
        <dbReference type="ChEBI" id="CHEBI:456216"/>
        <dbReference type="EC" id="2.7.1.156"/>
    </reaction>
</comment>
<dbReference type="Proteomes" id="UP000623967">
    <property type="component" value="Unassembled WGS sequence"/>
</dbReference>
<comment type="pathway">
    <text evidence="5">Cofactor biosynthesis; adenosylcobalamin biosynthesis; adenosylcobalamin from cob(II)yrinate a,c-diamide: step 6/7.</text>
</comment>
<protein>
    <recommendedName>
        <fullName evidence="16">Adenosylcobinamide kinase</fullName>
        <ecNumber evidence="8">2.7.1.156</ecNumber>
        <ecNumber evidence="9">2.7.7.62</ecNumber>
    </recommendedName>
    <alternativeName>
        <fullName evidence="17">Adenosylcobinamide-phosphate guanylyltransferase</fullName>
    </alternativeName>
</protein>
<evidence type="ECO:0000256" key="15">
    <source>
        <dbReference type="ARBA" id="ARBA00023134"/>
    </source>
</evidence>
<keyword evidence="13 18" id="KW-0418">Kinase</keyword>
<keyword evidence="19" id="KW-1185">Reference proteome</keyword>
<keyword evidence="11" id="KW-0808">Transferase</keyword>
<evidence type="ECO:0000256" key="1">
    <source>
        <dbReference type="ARBA" id="ARBA00000312"/>
    </source>
</evidence>
<dbReference type="GO" id="GO:0016779">
    <property type="term" value="F:nucleotidyltransferase activity"/>
    <property type="evidence" value="ECO:0007669"/>
    <property type="project" value="UniProtKB-KW"/>
</dbReference>
<organism evidence="18 19">
    <name type="scientific">Neobacillus paridis</name>
    <dbReference type="NCBI Taxonomy" id="2803862"/>
    <lineage>
        <taxon>Bacteria</taxon>
        <taxon>Bacillati</taxon>
        <taxon>Bacillota</taxon>
        <taxon>Bacilli</taxon>
        <taxon>Bacillales</taxon>
        <taxon>Bacillaceae</taxon>
        <taxon>Neobacillus</taxon>
    </lineage>
</organism>
<dbReference type="PIRSF" id="PIRSF006135">
    <property type="entry name" value="CobU"/>
    <property type="match status" value="1"/>
</dbReference>
<dbReference type="RefSeq" id="WP_202654120.1">
    <property type="nucleotide sequence ID" value="NZ_JAESWB010000168.1"/>
</dbReference>
<evidence type="ECO:0000256" key="8">
    <source>
        <dbReference type="ARBA" id="ARBA00012016"/>
    </source>
</evidence>
<dbReference type="EC" id="2.7.1.156" evidence="8"/>
<dbReference type="EC" id="2.7.7.62" evidence="9"/>
<evidence type="ECO:0000256" key="7">
    <source>
        <dbReference type="ARBA" id="ARBA00007490"/>
    </source>
</evidence>
<dbReference type="CDD" id="cd00544">
    <property type="entry name" value="CobU"/>
    <property type="match status" value="1"/>
</dbReference>
<evidence type="ECO:0000256" key="2">
    <source>
        <dbReference type="ARBA" id="ARBA00000711"/>
    </source>
</evidence>
<evidence type="ECO:0000313" key="19">
    <source>
        <dbReference type="Proteomes" id="UP000623967"/>
    </source>
</evidence>
<evidence type="ECO:0000256" key="13">
    <source>
        <dbReference type="ARBA" id="ARBA00022777"/>
    </source>
</evidence>
<keyword evidence="18" id="KW-0548">Nucleotidyltransferase</keyword>